<evidence type="ECO:0000256" key="1">
    <source>
        <dbReference type="ARBA" id="ARBA00022729"/>
    </source>
</evidence>
<dbReference type="Proteomes" id="UP000663829">
    <property type="component" value="Unassembled WGS sequence"/>
</dbReference>
<sequence length="1208" mass="135113">MFDYCPKILLILAVIFNLNLNFAQADFDLQNLFSKAIKTDNDRQDLASIEQRLPTFLDFEIPSHENISNVFSKFKNLTLPIDIRKDTALTPTNAHHIFTSIQSIWPYIKDNAWQSILKVLNLPQILASLPPSIISDKILDKLLGLSSEDDVTKIIESNRNRHGYNEEQKSTFVRNYISKIKNKLNPTNFRQLITEKLGLGFLKYLPLDFLLKNNIFNNNNVLRDVAANLPLMSSLQKDAIATKVYRALTADSTSNLATDGAPLKLESPESMGILAGVLPSLSPRQVIKAVGNNVIPLLATQQVRSDVSCATAMGLLNRTIEAKRNNRVFKPEAKYLQRWQECYSGCDLNNFLNNKDDIKELLKNHPNPEGCEGLVNEVKKEFDLENRLTGPKLKSVSDVFGSLYRPDEISDLSDNLMAELGKDQAVIEKLGQQDLDPHEARTIINKIPRRVQENWDKGILGKLGNLLPGLDENILNLLLQKRGDLPPLFSEQMKPFITKLVPSRIRRLIDKYATEGNIQTYKKLLTSNYAKKFISSATLMKILNQAPDVVRFLRFTPAQEELKLTPSKLISAGVIQNRLGSTSNFDGSLGSLSQIGNLLNGLTKSDVEKIKPDDSLLAIRSVFGSKENINVDNAMQSGTRYAFGNVLQKGLKSREHSDDPDQYIQGLFREDDLVEELNPQIFATMTNAELDAVNRLKPEQGDQFWKTIGNINEPVCCSFVPENRVRLANYALSHYGSNTGDIDVFRLSQLGPFLTSSLSAKDLRRITTDGLINKLAYFKSPCFQPSKEQAQALGSRLNDALSEVDDSLKPMYLDLIGELAVYLPNDIASSKKILAGRANFLSKSIDKLNVRDERCKLPDTDGFLSKAKSSMKKNLVNAFINHLSNRQRRQTNLDKTSLSCENLRKIGSAVSALSPQQIDSITADELYRCIDLLGAQTDYESDNINRIAQKYIQALTAKNRHIQSLNQNEIYNLGEILTGFSPSQLNMLKNQHFKDANILSTVGNLQNWNAEQLNVLARLATDDGSRLPQSLLENGGKILCGINDDLLRRIQAEDVKSYLVILANIDCPTGTNYSNVMFNVSKDAYKNEIYQPHIFGSLGTIAAGLKSADISSIPKNLLNFLPISAVQKLPIDVMKHFTSDQLEGLNIEQIKAIPSSVFSALGAGQLKVLNKILFPFKTSGTIKLTSSTFILWFLTFISILFLFNQNRM</sequence>
<evidence type="ECO:0000313" key="7">
    <source>
        <dbReference type="Proteomes" id="UP000663829"/>
    </source>
</evidence>
<dbReference type="PANTHER" id="PTHR23412">
    <property type="entry name" value="STEREOCILIN RELATED"/>
    <property type="match status" value="1"/>
</dbReference>
<dbReference type="AlphaFoldDB" id="A0A813QLQ9"/>
<gene>
    <name evidence="5" type="ORF">GPM918_LOCUS1817</name>
    <name evidence="6" type="ORF">SRO942_LOCUS1817</name>
</gene>
<evidence type="ECO:0000256" key="3">
    <source>
        <dbReference type="SAM" id="Phobius"/>
    </source>
</evidence>
<dbReference type="GO" id="GO:0007160">
    <property type="term" value="P:cell-matrix adhesion"/>
    <property type="evidence" value="ECO:0007669"/>
    <property type="project" value="TreeGrafter"/>
</dbReference>
<name>A0A813QLQ9_9BILA</name>
<keyword evidence="3" id="KW-0472">Membrane</keyword>
<keyword evidence="3" id="KW-0812">Transmembrane</keyword>
<feature type="chain" id="PRO_5035682871" evidence="4">
    <location>
        <begin position="26"/>
        <end position="1208"/>
    </location>
</feature>
<dbReference type="InterPro" id="IPR026664">
    <property type="entry name" value="Stereocilin-rel"/>
</dbReference>
<proteinExistence type="predicted"/>
<dbReference type="PANTHER" id="PTHR23412:SF17">
    <property type="entry name" value="OTOANCORIN"/>
    <property type="match status" value="1"/>
</dbReference>
<feature type="signal peptide" evidence="4">
    <location>
        <begin position="1"/>
        <end position="25"/>
    </location>
</feature>
<dbReference type="OrthoDB" id="9447519at2759"/>
<dbReference type="EMBL" id="CAJNOQ010000182">
    <property type="protein sequence ID" value="CAF0768987.1"/>
    <property type="molecule type" value="Genomic_DNA"/>
</dbReference>
<dbReference type="GO" id="GO:0009986">
    <property type="term" value="C:cell surface"/>
    <property type="evidence" value="ECO:0007669"/>
    <property type="project" value="TreeGrafter"/>
</dbReference>
<evidence type="ECO:0000313" key="5">
    <source>
        <dbReference type="EMBL" id="CAF0768987.1"/>
    </source>
</evidence>
<dbReference type="Proteomes" id="UP000681722">
    <property type="component" value="Unassembled WGS sequence"/>
</dbReference>
<keyword evidence="2" id="KW-0325">Glycoprotein</keyword>
<comment type="caution">
    <text evidence="5">The sequence shown here is derived from an EMBL/GenBank/DDBJ whole genome shotgun (WGS) entry which is preliminary data.</text>
</comment>
<evidence type="ECO:0000313" key="6">
    <source>
        <dbReference type="EMBL" id="CAF3550869.1"/>
    </source>
</evidence>
<keyword evidence="3" id="KW-1133">Transmembrane helix</keyword>
<protein>
    <submittedName>
        <fullName evidence="5">Uncharacterized protein</fullName>
    </submittedName>
</protein>
<evidence type="ECO:0000256" key="4">
    <source>
        <dbReference type="SAM" id="SignalP"/>
    </source>
</evidence>
<reference evidence="5" key="1">
    <citation type="submission" date="2021-02" db="EMBL/GenBank/DDBJ databases">
        <authorList>
            <person name="Nowell W R."/>
        </authorList>
    </citation>
    <scope>NUCLEOTIDE SEQUENCE</scope>
</reference>
<feature type="transmembrane region" description="Helical" evidence="3">
    <location>
        <begin position="1184"/>
        <end position="1203"/>
    </location>
</feature>
<keyword evidence="7" id="KW-1185">Reference proteome</keyword>
<keyword evidence="1 4" id="KW-0732">Signal</keyword>
<accession>A0A813QLQ9</accession>
<evidence type="ECO:0000256" key="2">
    <source>
        <dbReference type="ARBA" id="ARBA00023180"/>
    </source>
</evidence>
<organism evidence="5 7">
    <name type="scientific">Didymodactylos carnosus</name>
    <dbReference type="NCBI Taxonomy" id="1234261"/>
    <lineage>
        <taxon>Eukaryota</taxon>
        <taxon>Metazoa</taxon>
        <taxon>Spiralia</taxon>
        <taxon>Gnathifera</taxon>
        <taxon>Rotifera</taxon>
        <taxon>Eurotatoria</taxon>
        <taxon>Bdelloidea</taxon>
        <taxon>Philodinida</taxon>
        <taxon>Philodinidae</taxon>
        <taxon>Didymodactylos</taxon>
    </lineage>
</organism>
<dbReference type="EMBL" id="CAJOBC010000182">
    <property type="protein sequence ID" value="CAF3550869.1"/>
    <property type="molecule type" value="Genomic_DNA"/>
</dbReference>